<evidence type="ECO:0000256" key="1">
    <source>
        <dbReference type="SAM" id="MobiDB-lite"/>
    </source>
</evidence>
<protein>
    <submittedName>
        <fullName evidence="2">Uncharacterized protein</fullName>
    </submittedName>
</protein>
<organism evidence="2 3">
    <name type="scientific">Datura stramonium</name>
    <name type="common">Jimsonweed</name>
    <name type="synonym">Common thornapple</name>
    <dbReference type="NCBI Taxonomy" id="4076"/>
    <lineage>
        <taxon>Eukaryota</taxon>
        <taxon>Viridiplantae</taxon>
        <taxon>Streptophyta</taxon>
        <taxon>Embryophyta</taxon>
        <taxon>Tracheophyta</taxon>
        <taxon>Spermatophyta</taxon>
        <taxon>Magnoliopsida</taxon>
        <taxon>eudicotyledons</taxon>
        <taxon>Gunneridae</taxon>
        <taxon>Pentapetalae</taxon>
        <taxon>asterids</taxon>
        <taxon>lamiids</taxon>
        <taxon>Solanales</taxon>
        <taxon>Solanaceae</taxon>
        <taxon>Solanoideae</taxon>
        <taxon>Datureae</taxon>
        <taxon>Datura</taxon>
    </lineage>
</organism>
<accession>A0ABS8Y8R0</accession>
<dbReference type="Proteomes" id="UP000823775">
    <property type="component" value="Unassembled WGS sequence"/>
</dbReference>
<name>A0ABS8Y8R0_DATST</name>
<gene>
    <name evidence="2" type="ORF">HAX54_013066</name>
</gene>
<reference evidence="2 3" key="1">
    <citation type="journal article" date="2021" name="BMC Genomics">
        <title>Datura genome reveals duplications of psychoactive alkaloid biosynthetic genes and high mutation rate following tissue culture.</title>
        <authorList>
            <person name="Rajewski A."/>
            <person name="Carter-House D."/>
            <person name="Stajich J."/>
            <person name="Litt A."/>
        </authorList>
    </citation>
    <scope>NUCLEOTIDE SEQUENCE [LARGE SCALE GENOMIC DNA]</scope>
    <source>
        <strain evidence="2">AR-01</strain>
    </source>
</reference>
<feature type="region of interest" description="Disordered" evidence="1">
    <location>
        <begin position="83"/>
        <end position="105"/>
    </location>
</feature>
<keyword evidence="3" id="KW-1185">Reference proteome</keyword>
<evidence type="ECO:0000313" key="3">
    <source>
        <dbReference type="Proteomes" id="UP000823775"/>
    </source>
</evidence>
<sequence length="105" mass="11462">WRRWRVLVVFGGCFGFPVGGDGVRRIVKRKGREKGKFWAAAVARGGCRSGDGERGEEVRAEGFAGNYGGLCGGFWPAMVSEGREGGAANERKIGGCRRRGERKRE</sequence>
<dbReference type="EMBL" id="JACEIK010177909">
    <property type="protein sequence ID" value="MCE5167612.1"/>
    <property type="molecule type" value="Genomic_DNA"/>
</dbReference>
<proteinExistence type="predicted"/>
<feature type="compositionally biased region" description="Basic and acidic residues" evidence="1">
    <location>
        <begin position="83"/>
        <end position="93"/>
    </location>
</feature>
<comment type="caution">
    <text evidence="2">The sequence shown here is derived from an EMBL/GenBank/DDBJ whole genome shotgun (WGS) entry which is preliminary data.</text>
</comment>
<feature type="non-terminal residue" evidence="2">
    <location>
        <position position="1"/>
    </location>
</feature>
<feature type="non-terminal residue" evidence="2">
    <location>
        <position position="105"/>
    </location>
</feature>
<feature type="compositionally biased region" description="Basic residues" evidence="1">
    <location>
        <begin position="94"/>
        <end position="105"/>
    </location>
</feature>
<evidence type="ECO:0000313" key="2">
    <source>
        <dbReference type="EMBL" id="MCE5167612.1"/>
    </source>
</evidence>